<feature type="region of interest" description="Disordered" evidence="1">
    <location>
        <begin position="80"/>
        <end position="205"/>
    </location>
</feature>
<accession>A0A182QRE5</accession>
<proteinExistence type="predicted"/>
<feature type="region of interest" description="Disordered" evidence="1">
    <location>
        <begin position="280"/>
        <end position="372"/>
    </location>
</feature>
<protein>
    <submittedName>
        <fullName evidence="2">Uncharacterized protein</fullName>
    </submittedName>
</protein>
<keyword evidence="3" id="KW-1185">Reference proteome</keyword>
<feature type="compositionally biased region" description="Basic and acidic residues" evidence="1">
    <location>
        <begin position="187"/>
        <end position="205"/>
    </location>
</feature>
<dbReference type="EnsemblMetazoa" id="AFAF015360-RA">
    <property type="protein sequence ID" value="AFAF015360-PA"/>
    <property type="gene ID" value="AFAF015360"/>
</dbReference>
<reference evidence="3" key="1">
    <citation type="submission" date="2014-01" db="EMBL/GenBank/DDBJ databases">
        <title>The Genome Sequence of Anopheles farauti FAR1 (V2).</title>
        <authorList>
            <consortium name="The Broad Institute Genomics Platform"/>
            <person name="Neafsey D.E."/>
            <person name="Besansky N."/>
            <person name="Howell P."/>
            <person name="Walton C."/>
            <person name="Young S.K."/>
            <person name="Zeng Q."/>
            <person name="Gargeya S."/>
            <person name="Fitzgerald M."/>
            <person name="Haas B."/>
            <person name="Abouelleil A."/>
            <person name="Allen A.W."/>
            <person name="Alvarado L."/>
            <person name="Arachchi H.M."/>
            <person name="Berlin A.M."/>
            <person name="Chapman S.B."/>
            <person name="Gainer-Dewar J."/>
            <person name="Goldberg J."/>
            <person name="Griggs A."/>
            <person name="Gujja S."/>
            <person name="Hansen M."/>
            <person name="Howarth C."/>
            <person name="Imamovic A."/>
            <person name="Ireland A."/>
            <person name="Larimer J."/>
            <person name="McCowan C."/>
            <person name="Murphy C."/>
            <person name="Pearson M."/>
            <person name="Poon T.W."/>
            <person name="Priest M."/>
            <person name="Roberts A."/>
            <person name="Saif S."/>
            <person name="Shea T."/>
            <person name="Sisk P."/>
            <person name="Sykes S."/>
            <person name="Wortman J."/>
            <person name="Nusbaum C."/>
            <person name="Birren B."/>
        </authorList>
    </citation>
    <scope>NUCLEOTIDE SEQUENCE [LARGE SCALE GENOMIC DNA]</scope>
    <source>
        <strain evidence="3">FAR1</strain>
    </source>
</reference>
<evidence type="ECO:0000313" key="3">
    <source>
        <dbReference type="Proteomes" id="UP000075886"/>
    </source>
</evidence>
<feature type="compositionally biased region" description="Low complexity" evidence="1">
    <location>
        <begin position="105"/>
        <end position="115"/>
    </location>
</feature>
<evidence type="ECO:0000256" key="1">
    <source>
        <dbReference type="SAM" id="MobiDB-lite"/>
    </source>
</evidence>
<sequence length="372" mass="41254">MREFWHTLSVNPILLRPMLTSDAQLEWKGRLVSGRRTIIRFLRQKQRSGKLRGHTFDTARLWNPSAGSGTLLVDHLSYTTPAEETERSADHGPQVDNSPASLEQSSTPSTSGTSTLEVTPPAAEESADDGFRTPPAGNQPPTPPNYQALYHGKPVRDSDDESDSSSSTGEARDDKRTMQTSDEDADYGERRSLQATGKRVDHRGSCSFDRAEDTRVGTTAVQLCLSYRVHNRTRMPRYTRIVYDFPQRRSERSAVRRRLLFRTEEQPVRTVPYGQADVASPAERLPVPPGTPIKRRRNVSMPAGATEPVPVRVQRRRATTPQLVASSSGATGIIRLGNGSPAEQPKPAEPTATKTRPAAESKPTPSRRHLRF</sequence>
<organism evidence="2 3">
    <name type="scientific">Anopheles farauti</name>
    <dbReference type="NCBI Taxonomy" id="69004"/>
    <lineage>
        <taxon>Eukaryota</taxon>
        <taxon>Metazoa</taxon>
        <taxon>Ecdysozoa</taxon>
        <taxon>Arthropoda</taxon>
        <taxon>Hexapoda</taxon>
        <taxon>Insecta</taxon>
        <taxon>Pterygota</taxon>
        <taxon>Neoptera</taxon>
        <taxon>Endopterygota</taxon>
        <taxon>Diptera</taxon>
        <taxon>Nematocera</taxon>
        <taxon>Culicoidea</taxon>
        <taxon>Culicidae</taxon>
        <taxon>Anophelinae</taxon>
        <taxon>Anopheles</taxon>
    </lineage>
</organism>
<dbReference type="Proteomes" id="UP000075886">
    <property type="component" value="Unassembled WGS sequence"/>
</dbReference>
<name>A0A182QRE5_9DIPT</name>
<feature type="compositionally biased region" description="Polar residues" evidence="1">
    <location>
        <begin position="319"/>
        <end position="330"/>
    </location>
</feature>
<dbReference type="AlphaFoldDB" id="A0A182QRE5"/>
<reference evidence="2" key="2">
    <citation type="submission" date="2020-05" db="UniProtKB">
        <authorList>
            <consortium name="EnsemblMetazoa"/>
        </authorList>
    </citation>
    <scope>IDENTIFICATION</scope>
    <source>
        <strain evidence="2">FAR1</strain>
    </source>
</reference>
<feature type="compositionally biased region" description="Polar residues" evidence="1">
    <location>
        <begin position="95"/>
        <end position="104"/>
    </location>
</feature>
<dbReference type="VEuPathDB" id="VectorBase:AFAF015360"/>
<evidence type="ECO:0000313" key="2">
    <source>
        <dbReference type="EnsemblMetazoa" id="AFAF015360-PA"/>
    </source>
</evidence>
<dbReference type="EMBL" id="AXCN02002155">
    <property type="status" value="NOT_ANNOTATED_CDS"/>
    <property type="molecule type" value="Genomic_DNA"/>
</dbReference>